<feature type="compositionally biased region" description="Basic residues" evidence="1">
    <location>
        <begin position="91"/>
        <end position="103"/>
    </location>
</feature>
<dbReference type="GeneID" id="30073413"/>
<gene>
    <name evidence="2" type="ORF">FVEG_16537</name>
</gene>
<evidence type="ECO:0000256" key="1">
    <source>
        <dbReference type="SAM" id="MobiDB-lite"/>
    </source>
</evidence>
<feature type="region of interest" description="Disordered" evidence="1">
    <location>
        <begin position="88"/>
        <end position="119"/>
    </location>
</feature>
<reference evidence="2 3" key="1">
    <citation type="journal article" date="2010" name="Nature">
        <title>Comparative genomics reveals mobile pathogenicity chromosomes in Fusarium.</title>
        <authorList>
            <person name="Ma L.J."/>
            <person name="van der Does H.C."/>
            <person name="Borkovich K.A."/>
            <person name="Coleman J.J."/>
            <person name="Daboussi M.J."/>
            <person name="Di Pietro A."/>
            <person name="Dufresne M."/>
            <person name="Freitag M."/>
            <person name="Grabherr M."/>
            <person name="Henrissat B."/>
            <person name="Houterman P.M."/>
            <person name="Kang S."/>
            <person name="Shim W.B."/>
            <person name="Woloshuk C."/>
            <person name="Xie X."/>
            <person name="Xu J.R."/>
            <person name="Antoniw J."/>
            <person name="Baker S.E."/>
            <person name="Bluhm B.H."/>
            <person name="Breakspear A."/>
            <person name="Brown D.W."/>
            <person name="Butchko R.A."/>
            <person name="Chapman S."/>
            <person name="Coulson R."/>
            <person name="Coutinho P.M."/>
            <person name="Danchin E.G."/>
            <person name="Diener A."/>
            <person name="Gale L.R."/>
            <person name="Gardiner D.M."/>
            <person name="Goff S."/>
            <person name="Hammond-Kosack K.E."/>
            <person name="Hilburn K."/>
            <person name="Hua-Van A."/>
            <person name="Jonkers W."/>
            <person name="Kazan K."/>
            <person name="Kodira C.D."/>
            <person name="Koehrsen M."/>
            <person name="Kumar L."/>
            <person name="Lee Y.H."/>
            <person name="Li L."/>
            <person name="Manners J.M."/>
            <person name="Miranda-Saavedra D."/>
            <person name="Mukherjee M."/>
            <person name="Park G."/>
            <person name="Park J."/>
            <person name="Park S.Y."/>
            <person name="Proctor R.H."/>
            <person name="Regev A."/>
            <person name="Ruiz-Roldan M.C."/>
            <person name="Sain D."/>
            <person name="Sakthikumar S."/>
            <person name="Sykes S."/>
            <person name="Schwartz D.C."/>
            <person name="Turgeon B.G."/>
            <person name="Wapinski I."/>
            <person name="Yoder O."/>
            <person name="Young S."/>
            <person name="Zeng Q."/>
            <person name="Zhou S."/>
            <person name="Galagan J."/>
            <person name="Cuomo C.A."/>
            <person name="Kistler H.C."/>
            <person name="Rep M."/>
        </authorList>
    </citation>
    <scope>NUCLEOTIDE SEQUENCE [LARGE SCALE GENOMIC DNA]</scope>
    <source>
        <strain evidence="2">7600</strain>
        <strain evidence="3">M3125 / FGSC 7600</strain>
    </source>
</reference>
<reference evidence="2" key="2">
    <citation type="submission" date="2013-11" db="EMBL/GenBank/DDBJ databases">
        <authorList>
            <consortium name="The Broad Institute Genome Sequencing Platform"/>
            <person name="Ma L.-J."/>
            <person name="Corby-Kistler H."/>
            <person name="Broz K."/>
            <person name="Gale L.R."/>
            <person name="Jonkers W."/>
            <person name="O'Donnell K."/>
            <person name="Ploetz R."/>
            <person name="Steinberg C."/>
            <person name="Schwartz D.C."/>
            <person name="VanEtten H."/>
            <person name="Zhou S."/>
            <person name="Young S.K."/>
            <person name="Zeng Q."/>
            <person name="Gargeya S."/>
            <person name="Fitzgerald M."/>
            <person name="Abouelleil A."/>
            <person name="Alvarado L."/>
            <person name="Chapman S.B."/>
            <person name="Gainer-Dewar J."/>
            <person name="Goldberg J."/>
            <person name="Griggs A."/>
            <person name="Gujja S."/>
            <person name="Hansen M."/>
            <person name="Howarth C."/>
            <person name="Imamovic A."/>
            <person name="Ireland A."/>
            <person name="Larimer J."/>
            <person name="McCowan C."/>
            <person name="Murphy C."/>
            <person name="Pearson M."/>
            <person name="Poon T.W."/>
            <person name="Priest M."/>
            <person name="Roberts A."/>
            <person name="Saif S."/>
            <person name="Shea T."/>
            <person name="Sykes S."/>
            <person name="Wortman J."/>
            <person name="Nusbaum C."/>
            <person name="Birren B."/>
        </authorList>
    </citation>
    <scope>NUCLEOTIDE SEQUENCE</scope>
    <source>
        <strain evidence="2">7600</strain>
    </source>
</reference>
<protein>
    <submittedName>
        <fullName evidence="2">Uncharacterized protein</fullName>
    </submittedName>
</protein>
<dbReference type="RefSeq" id="XP_018756016.1">
    <property type="nucleotide sequence ID" value="XM_018905783.1"/>
</dbReference>
<keyword evidence="3" id="KW-1185">Reference proteome</keyword>
<dbReference type="Proteomes" id="UP000009096">
    <property type="component" value="Chromosome 5"/>
</dbReference>
<organism evidence="2 3">
    <name type="scientific">Gibberella moniliformis (strain M3125 / FGSC 7600)</name>
    <name type="common">Maize ear and stalk rot fungus</name>
    <name type="synonym">Fusarium verticillioides</name>
    <dbReference type="NCBI Taxonomy" id="334819"/>
    <lineage>
        <taxon>Eukaryota</taxon>
        <taxon>Fungi</taxon>
        <taxon>Dikarya</taxon>
        <taxon>Ascomycota</taxon>
        <taxon>Pezizomycotina</taxon>
        <taxon>Sordariomycetes</taxon>
        <taxon>Hypocreomycetidae</taxon>
        <taxon>Hypocreales</taxon>
        <taxon>Nectriaceae</taxon>
        <taxon>Fusarium</taxon>
        <taxon>Fusarium fujikuroi species complex</taxon>
    </lineage>
</organism>
<proteinExistence type="predicted"/>
<sequence>MPPNRLSHRKTRRRLVYRGFPSTYQLVRSYSRITAMTGRRPLEKRSHLHCSGPCKWTDTSINPKAARPQNKLAVSLRDRPPLHFWDQPAAQRRRMRKHKLSHRRIQDGQRHFSSMDAVD</sequence>
<name>W7MQB8_GIBM7</name>
<dbReference type="RefSeq" id="XP_018756015.1">
    <property type="nucleotide sequence ID" value="XM_018905782.1"/>
</dbReference>
<evidence type="ECO:0000313" key="3">
    <source>
        <dbReference type="Proteomes" id="UP000009096"/>
    </source>
</evidence>
<accession>W7MQB8</accession>
<dbReference type="VEuPathDB" id="FungiDB:FVEG_16537"/>
<dbReference type="AlphaFoldDB" id="W7MQB8"/>
<dbReference type="EMBL" id="DS022253">
    <property type="protein sequence ID" value="EWG49825.1"/>
    <property type="molecule type" value="Genomic_DNA"/>
</dbReference>
<dbReference type="EMBL" id="DS022253">
    <property type="protein sequence ID" value="EWG49824.1"/>
    <property type="molecule type" value="Genomic_DNA"/>
</dbReference>
<evidence type="ECO:0000313" key="2">
    <source>
        <dbReference type="EMBL" id="EWG49825.1"/>
    </source>
</evidence>